<dbReference type="InterPro" id="IPR014752">
    <property type="entry name" value="Arrestin-like_C"/>
</dbReference>
<evidence type="ECO:0000256" key="1">
    <source>
        <dbReference type="SAM" id="MobiDB-lite"/>
    </source>
</evidence>
<dbReference type="AlphaFoldDB" id="A0A9P7E7Y7"/>
<feature type="compositionally biased region" description="Polar residues" evidence="1">
    <location>
        <begin position="612"/>
        <end position="630"/>
    </location>
</feature>
<organism evidence="3 4">
    <name type="scientific">Suillus subaureus</name>
    <dbReference type="NCBI Taxonomy" id="48587"/>
    <lineage>
        <taxon>Eukaryota</taxon>
        <taxon>Fungi</taxon>
        <taxon>Dikarya</taxon>
        <taxon>Basidiomycota</taxon>
        <taxon>Agaricomycotina</taxon>
        <taxon>Agaricomycetes</taxon>
        <taxon>Agaricomycetidae</taxon>
        <taxon>Boletales</taxon>
        <taxon>Suillineae</taxon>
        <taxon>Suillaceae</taxon>
        <taxon>Suillus</taxon>
    </lineage>
</organism>
<dbReference type="RefSeq" id="XP_041191177.1">
    <property type="nucleotide sequence ID" value="XM_041333094.1"/>
</dbReference>
<dbReference type="GO" id="GO:0005737">
    <property type="term" value="C:cytoplasm"/>
    <property type="evidence" value="ECO:0007669"/>
    <property type="project" value="TreeGrafter"/>
</dbReference>
<dbReference type="Gene3D" id="2.60.40.640">
    <property type="match status" value="1"/>
</dbReference>
<protein>
    <recommendedName>
        <fullName evidence="2">Arrestin C-terminal-like domain-containing protein</fullName>
    </recommendedName>
</protein>
<feature type="region of interest" description="Disordered" evidence="1">
    <location>
        <begin position="743"/>
        <end position="775"/>
    </location>
</feature>
<proteinExistence type="predicted"/>
<dbReference type="GO" id="GO:0015031">
    <property type="term" value="P:protein transport"/>
    <property type="evidence" value="ECO:0007669"/>
    <property type="project" value="TreeGrafter"/>
</dbReference>
<sequence length="775" mass="84442">MPMGSKHEPQGVDIALRSHTSSLKLKAVTSRSTLKQDRVPSSSAEADSQMAVPALRSMSAMRGLLLAEVGDSMVEFDVYGKPGESGYRVGQRIATESLMPPGSSKFVPPPRKVLSAPGPVVGSMASLATSATLFNVDVTPVQSGPEIEALLGNSNSGLKPSATVHPRPALHNADSSGDLGTDFKPITLEKAKWRSRIEVDIVLENHTCVQGSYLKGSVKIHIKKGSKKDVPLLLSQGKVRIVGFECIPQKDSRCTFYKYSALLSEIAPSWKGLFKSPPDDDGWAEAQEGIHVFPFAMLLPPDGGCGMAKGVLNINSGVAIKYIAMAEIKVKDSATSKESIAHFYRDCEVWPCLDVVSTLATNSRPLVAEVATRVFMGGPGKIRLSAHIHRFYWVAGQSCTVHFRVVNDCKKLVKGAAIALIRTLTVFKPKPHLDVGDADPDACQTLTKAKWVTESVLELGQRCSKGHASAKGWWTGVAPGQTSEFDHSLILPPDVHSIARTRLLEVEYTLRISVGIGRCFSDVHVILPIRIVNFLSLDPPPTAPLHTRSRQRPLPDFGKREPWYRKSRAISGDLVETDETVPGMKYSRDMSITTEPENGDEVPVLGEEQHQDPNTSGDSASIYPPSQSADTIGHRENLLHPVSEEDIDQDPETLNGTASFARHITASSSTIEPHILARPRGPRSTPIQLQPPKAESTPNTTFLSRRVEERMQSPGTSWVIVKPFTERRADVIKTQKSRISKFGSSSMILPRPPAMSDEPAIRSTPSSLLPRNRHV</sequence>
<evidence type="ECO:0000313" key="4">
    <source>
        <dbReference type="Proteomes" id="UP000807769"/>
    </source>
</evidence>
<dbReference type="OrthoDB" id="298939at2759"/>
<dbReference type="InterPro" id="IPR011022">
    <property type="entry name" value="Arrestin_C-like"/>
</dbReference>
<dbReference type="PANTHER" id="PTHR11188">
    <property type="entry name" value="ARRESTIN DOMAIN CONTAINING PROTEIN"/>
    <property type="match status" value="1"/>
</dbReference>
<evidence type="ECO:0000259" key="2">
    <source>
        <dbReference type="SMART" id="SM01017"/>
    </source>
</evidence>
<reference evidence="3" key="1">
    <citation type="journal article" date="2020" name="New Phytol.">
        <title>Comparative genomics reveals dynamic genome evolution in host specialist ectomycorrhizal fungi.</title>
        <authorList>
            <person name="Lofgren L.A."/>
            <person name="Nguyen N.H."/>
            <person name="Vilgalys R."/>
            <person name="Ruytinx J."/>
            <person name="Liao H.L."/>
            <person name="Branco S."/>
            <person name="Kuo A."/>
            <person name="LaButti K."/>
            <person name="Lipzen A."/>
            <person name="Andreopoulos W."/>
            <person name="Pangilinan J."/>
            <person name="Riley R."/>
            <person name="Hundley H."/>
            <person name="Na H."/>
            <person name="Barry K."/>
            <person name="Grigoriev I.V."/>
            <person name="Stajich J.E."/>
            <person name="Kennedy P.G."/>
        </authorList>
    </citation>
    <scope>NUCLEOTIDE SEQUENCE</scope>
    <source>
        <strain evidence="3">MN1</strain>
    </source>
</reference>
<dbReference type="Proteomes" id="UP000807769">
    <property type="component" value="Unassembled WGS sequence"/>
</dbReference>
<evidence type="ECO:0000313" key="3">
    <source>
        <dbReference type="EMBL" id="KAG1813303.1"/>
    </source>
</evidence>
<feature type="region of interest" description="Disordered" evidence="1">
    <location>
        <begin position="589"/>
        <end position="631"/>
    </location>
</feature>
<dbReference type="EMBL" id="JABBWG010000024">
    <property type="protein sequence ID" value="KAG1813303.1"/>
    <property type="molecule type" value="Genomic_DNA"/>
</dbReference>
<dbReference type="SMART" id="SM01017">
    <property type="entry name" value="Arrestin_C"/>
    <property type="match status" value="1"/>
</dbReference>
<accession>A0A9P7E7Y7</accession>
<dbReference type="Pfam" id="PF02752">
    <property type="entry name" value="Arrestin_C"/>
    <property type="match status" value="1"/>
</dbReference>
<keyword evidence="4" id="KW-1185">Reference proteome</keyword>
<feature type="compositionally biased region" description="Polar residues" evidence="1">
    <location>
        <begin position="27"/>
        <end position="46"/>
    </location>
</feature>
<comment type="caution">
    <text evidence="3">The sequence shown here is derived from an EMBL/GenBank/DDBJ whole genome shotgun (WGS) entry which is preliminary data.</text>
</comment>
<gene>
    <name evidence="3" type="ORF">BJ212DRAFT_1301199</name>
</gene>
<dbReference type="InterPro" id="IPR050357">
    <property type="entry name" value="Arrestin_domain-protein"/>
</dbReference>
<dbReference type="GeneID" id="64627111"/>
<name>A0A9P7E7Y7_9AGAM</name>
<dbReference type="SUPFAM" id="SSF81296">
    <property type="entry name" value="E set domains"/>
    <property type="match status" value="1"/>
</dbReference>
<feature type="region of interest" description="Disordered" evidence="1">
    <location>
        <begin position="676"/>
        <end position="699"/>
    </location>
</feature>
<dbReference type="PANTHER" id="PTHR11188:SF17">
    <property type="entry name" value="FI21816P1"/>
    <property type="match status" value="1"/>
</dbReference>
<feature type="region of interest" description="Disordered" evidence="1">
    <location>
        <begin position="27"/>
        <end position="47"/>
    </location>
</feature>
<feature type="domain" description="Arrestin C-terminal-like" evidence="2">
    <location>
        <begin position="378"/>
        <end position="534"/>
    </location>
</feature>
<dbReference type="InterPro" id="IPR014756">
    <property type="entry name" value="Ig_E-set"/>
</dbReference>